<dbReference type="AlphaFoldDB" id="A0A6A5SLC2"/>
<dbReference type="PANTHER" id="PTHR12905:SF18">
    <property type="entry name" value="ESTER HYDROLASE, PUTATIVE (AFU_ORTHOLOGUE AFUA_4G03130)-RELATED"/>
    <property type="match status" value="1"/>
</dbReference>
<dbReference type="InterPro" id="IPR004843">
    <property type="entry name" value="Calcineurin-like_PHP"/>
</dbReference>
<dbReference type="EMBL" id="ML976063">
    <property type="protein sequence ID" value="KAF1940424.1"/>
    <property type="molecule type" value="Genomic_DNA"/>
</dbReference>
<dbReference type="InterPro" id="IPR051693">
    <property type="entry name" value="UPF0046_metallophosphoest"/>
</dbReference>
<dbReference type="Pfam" id="PF00149">
    <property type="entry name" value="Metallophos"/>
    <property type="match status" value="1"/>
</dbReference>
<dbReference type="PANTHER" id="PTHR12905">
    <property type="entry name" value="METALLOPHOSPHOESTERASE"/>
    <property type="match status" value="1"/>
</dbReference>
<dbReference type="Gene3D" id="3.60.21.10">
    <property type="match status" value="1"/>
</dbReference>
<evidence type="ECO:0000313" key="3">
    <source>
        <dbReference type="Proteomes" id="UP000800038"/>
    </source>
</evidence>
<dbReference type="Proteomes" id="UP000800038">
    <property type="component" value="Unassembled WGS sequence"/>
</dbReference>
<evidence type="ECO:0000259" key="1">
    <source>
        <dbReference type="Pfam" id="PF00149"/>
    </source>
</evidence>
<dbReference type="OrthoDB" id="630188at2759"/>
<gene>
    <name evidence="2" type="ORF">EJ02DRAFT_229833</name>
</gene>
<sequence length="178" mass="20175">MTMNTRSNFHATNILAPTLPLASQRFRKCSSLFIAQCLYTHQPLIISALATSSQPLLKAVCISDGHNEQPRLLHGDMLIHTGDRTGNATYVELQQQLDWLNALLHKHKVMIAGNHDLLLDQAFYMHNPRQTGPENDAMRRKALDWGSITYLDDSFATLEVRERWLRCYGSPATPQYGN</sequence>
<accession>A0A6A5SLC2</accession>
<dbReference type="InterPro" id="IPR029052">
    <property type="entry name" value="Metallo-depent_PP-like"/>
</dbReference>
<name>A0A6A5SLC2_9PLEO</name>
<organism evidence="2 3">
    <name type="scientific">Clathrospora elynae</name>
    <dbReference type="NCBI Taxonomy" id="706981"/>
    <lineage>
        <taxon>Eukaryota</taxon>
        <taxon>Fungi</taxon>
        <taxon>Dikarya</taxon>
        <taxon>Ascomycota</taxon>
        <taxon>Pezizomycotina</taxon>
        <taxon>Dothideomycetes</taxon>
        <taxon>Pleosporomycetidae</taxon>
        <taxon>Pleosporales</taxon>
        <taxon>Diademaceae</taxon>
        <taxon>Clathrospora</taxon>
    </lineage>
</organism>
<reference evidence="2" key="1">
    <citation type="journal article" date="2020" name="Stud. Mycol.">
        <title>101 Dothideomycetes genomes: a test case for predicting lifestyles and emergence of pathogens.</title>
        <authorList>
            <person name="Haridas S."/>
            <person name="Albert R."/>
            <person name="Binder M."/>
            <person name="Bloem J."/>
            <person name="Labutti K."/>
            <person name="Salamov A."/>
            <person name="Andreopoulos B."/>
            <person name="Baker S."/>
            <person name="Barry K."/>
            <person name="Bills G."/>
            <person name="Bluhm B."/>
            <person name="Cannon C."/>
            <person name="Castanera R."/>
            <person name="Culley D."/>
            <person name="Daum C."/>
            <person name="Ezra D."/>
            <person name="Gonzalez J."/>
            <person name="Henrissat B."/>
            <person name="Kuo A."/>
            <person name="Liang C."/>
            <person name="Lipzen A."/>
            <person name="Lutzoni F."/>
            <person name="Magnuson J."/>
            <person name="Mondo S."/>
            <person name="Nolan M."/>
            <person name="Ohm R."/>
            <person name="Pangilinan J."/>
            <person name="Park H.-J."/>
            <person name="Ramirez L."/>
            <person name="Alfaro M."/>
            <person name="Sun H."/>
            <person name="Tritt A."/>
            <person name="Yoshinaga Y."/>
            <person name="Zwiers L.-H."/>
            <person name="Turgeon B."/>
            <person name="Goodwin S."/>
            <person name="Spatafora J."/>
            <person name="Crous P."/>
            <person name="Grigoriev I."/>
        </authorList>
    </citation>
    <scope>NUCLEOTIDE SEQUENCE</scope>
    <source>
        <strain evidence="2">CBS 161.51</strain>
    </source>
</reference>
<feature type="domain" description="Calcineurin-like phosphoesterase" evidence="1">
    <location>
        <begin position="74"/>
        <end position="169"/>
    </location>
</feature>
<keyword evidence="3" id="KW-1185">Reference proteome</keyword>
<evidence type="ECO:0000313" key="2">
    <source>
        <dbReference type="EMBL" id="KAF1940424.1"/>
    </source>
</evidence>
<proteinExistence type="predicted"/>
<dbReference type="GO" id="GO:0016787">
    <property type="term" value="F:hydrolase activity"/>
    <property type="evidence" value="ECO:0007669"/>
    <property type="project" value="InterPro"/>
</dbReference>
<protein>
    <recommendedName>
        <fullName evidence="1">Calcineurin-like phosphoesterase domain-containing protein</fullName>
    </recommendedName>
</protein>
<dbReference type="SUPFAM" id="SSF56300">
    <property type="entry name" value="Metallo-dependent phosphatases"/>
    <property type="match status" value="1"/>
</dbReference>